<dbReference type="Proteomes" id="UP000294721">
    <property type="component" value="Unassembled WGS sequence"/>
</dbReference>
<sequence>MTHELNTTTDKDASFNAGLGDESFDQLVGKMLAGAQTLLQENGRRPGEIILNDFLPPNVQADVLLERPQMASHSAALQQAVDEHVKPGMTVRLFGNFKMSKLAGYRPDIYGRDNQPVPGQPLLTRHGAQPCLMLRADNNIYDFSNCVFTVDKLFQDGVHIAGYQGDCRAEHMGHWFTAAILAVDQNKLSASNWKGALGSKGRGNDWLAPIGNNTGFAFKGNTTCGFNTSEYAYDLAPFRNNSLDTSRLSAGGYGRAFPQENGRTAATWGTWRGGWIGNAGSALVIYQLPSVPESARTIAHFTCAGIYGRGFAGAVIEVGLLGKPDSTHLSRWGAGIEPYVPRNIRLHNTLAEDNYTAGIQHNRYIDVWEQGSHIRRSGHPDWSLEHTNPARPGASSVDPGYGSASGRASPQIRRRISQCTYVDCARKGIDAHHGADTIVEKCYVKAGVWGMQVAFEERQVDLAEASNLGLQLARYIVRDCEFHSSQEALSFHNGAFGWRRNKTGDGRQAWGLRVDVAVENTLLAAPVGWMDNYGRGGFKLNNVTAVFDAPYGVRTDMNTDKYRAFWLGSSNPAERGLPLDYTLNNCRAMNSPVGNYASAMLIEYINVLNMWNFMVDTTPYTTDLAGNGLPAFTAAKPVIRSGRKTHNFHLSPGPLHADISGCYAVSMQTDEVVPFVFPSGNADTEVAIPAEAQAEIVFDFAGATESRIADTRRKVPMQLMKSSQTKVFADTSALIHADERPRNIDGRLFSEGDPAGAYYIVRGVYAEGGTTVVMPVKIGAFGGRQSGWILVAAKPDNSAGSGGLTALSVADDAGKFTLSRSSGVLVNGQPITMETRFKRDEWLIISWTAPLVGRDLALLGRYDGNGVTQGKIGEGLAIYPNRVLDNNALQAKIFELRALYDIQ</sequence>
<dbReference type="Proteomes" id="UP000829756">
    <property type="component" value="Chromosome"/>
</dbReference>
<dbReference type="AlphaFoldDB" id="A0AAE9GTI6"/>
<reference evidence="3" key="2">
    <citation type="submission" date="2021-12" db="EMBL/GenBank/DDBJ databases">
        <authorList>
            <person name="Veyrier F.J."/>
        </authorList>
    </citation>
    <scope>NUCLEOTIDE SEQUENCE</scope>
    <source>
        <strain evidence="3">1258/02</strain>
    </source>
</reference>
<evidence type="ECO:0000313" key="4">
    <source>
        <dbReference type="Proteomes" id="UP000294721"/>
    </source>
</evidence>
<reference evidence="2 4" key="1">
    <citation type="submission" date="2019-03" db="EMBL/GenBank/DDBJ databases">
        <title>Genomic Encyclopedia of Type Strains, Phase IV (KMG-IV): sequencing the most valuable type-strain genomes for metagenomic binning, comparative biology and taxonomic classification.</title>
        <authorList>
            <person name="Goeker M."/>
        </authorList>
    </citation>
    <scope>NUCLEOTIDE SEQUENCE [LARGE SCALE GENOMIC DNA]</scope>
    <source>
        <strain evidence="2 4">DSM 17474</strain>
    </source>
</reference>
<accession>A0AAE9GTI6</accession>
<evidence type="ECO:0000313" key="3">
    <source>
        <dbReference type="EMBL" id="UOO78724.1"/>
    </source>
</evidence>
<dbReference type="EMBL" id="CP091507">
    <property type="protein sequence ID" value="UOO78724.1"/>
    <property type="molecule type" value="Genomic_DNA"/>
</dbReference>
<dbReference type="EMBL" id="SLXE01000006">
    <property type="protein sequence ID" value="TCP07774.1"/>
    <property type="molecule type" value="Genomic_DNA"/>
</dbReference>
<dbReference type="RefSeq" id="WP_132953156.1">
    <property type="nucleotide sequence ID" value="NZ_CP091507.1"/>
</dbReference>
<proteinExistence type="predicted"/>
<organism evidence="3 5">
    <name type="scientific">Uruburuella suis</name>
    <dbReference type="NCBI Taxonomy" id="252130"/>
    <lineage>
        <taxon>Bacteria</taxon>
        <taxon>Pseudomonadati</taxon>
        <taxon>Pseudomonadota</taxon>
        <taxon>Betaproteobacteria</taxon>
        <taxon>Neisseriales</taxon>
        <taxon>Neisseriaceae</taxon>
        <taxon>Uruburuella</taxon>
    </lineage>
</organism>
<protein>
    <submittedName>
        <fullName evidence="3">Uncharacterized protein</fullName>
    </submittedName>
</protein>
<keyword evidence="4" id="KW-1185">Reference proteome</keyword>
<evidence type="ECO:0000313" key="2">
    <source>
        <dbReference type="EMBL" id="TCP07774.1"/>
    </source>
</evidence>
<name>A0AAE9GTI6_9NEIS</name>
<evidence type="ECO:0000313" key="5">
    <source>
        <dbReference type="Proteomes" id="UP000829756"/>
    </source>
</evidence>
<reference evidence="3" key="3">
    <citation type="journal article" date="2022" name="Res Sq">
        <title>Evolution of multicellular longitudinally dividing oral cavity symbionts (Neisseriaceae).</title>
        <authorList>
            <person name="Nyongesa S."/>
            <person name="Weber P."/>
            <person name="Bernet E."/>
            <person name="Pullido F."/>
            <person name="Nieckarz M."/>
            <person name="Delaby M."/>
            <person name="Nieves C."/>
            <person name="Viehboeck T."/>
            <person name="Krause N."/>
            <person name="Rivera-Millot A."/>
            <person name="Nakamura A."/>
            <person name="Vischer N."/>
            <person name="VanNieuwenhze M."/>
            <person name="Brun Y."/>
            <person name="Cava F."/>
            <person name="Bulgheresi S."/>
            <person name="Veyrier F."/>
        </authorList>
    </citation>
    <scope>NUCLEOTIDE SEQUENCE</scope>
    <source>
        <strain evidence="3">1258/02</strain>
    </source>
</reference>
<feature type="region of interest" description="Disordered" evidence="1">
    <location>
        <begin position="379"/>
        <end position="409"/>
    </location>
</feature>
<evidence type="ECO:0000256" key="1">
    <source>
        <dbReference type="SAM" id="MobiDB-lite"/>
    </source>
</evidence>
<gene>
    <name evidence="2" type="ORF">EV680_10614</name>
    <name evidence="3" type="ORF">LVJ78_08405</name>
</gene>
<dbReference type="KEGG" id="usu:LVJ78_08405"/>